<feature type="signal peptide" evidence="2">
    <location>
        <begin position="1"/>
        <end position="26"/>
    </location>
</feature>
<organism evidence="3 4">
    <name type="scientific">Quercus rubra</name>
    <name type="common">Northern red oak</name>
    <name type="synonym">Quercus borealis</name>
    <dbReference type="NCBI Taxonomy" id="3512"/>
    <lineage>
        <taxon>Eukaryota</taxon>
        <taxon>Viridiplantae</taxon>
        <taxon>Streptophyta</taxon>
        <taxon>Embryophyta</taxon>
        <taxon>Tracheophyta</taxon>
        <taxon>Spermatophyta</taxon>
        <taxon>Magnoliopsida</taxon>
        <taxon>eudicotyledons</taxon>
        <taxon>Gunneridae</taxon>
        <taxon>Pentapetalae</taxon>
        <taxon>rosids</taxon>
        <taxon>fabids</taxon>
        <taxon>Fagales</taxon>
        <taxon>Fagaceae</taxon>
        <taxon>Quercus</taxon>
    </lineage>
</organism>
<accession>A0AAN7E548</accession>
<protein>
    <recommendedName>
        <fullName evidence="5">Transmembrane protein</fullName>
    </recommendedName>
</protein>
<dbReference type="EMBL" id="JAXUIC010000011">
    <property type="protein sequence ID" value="KAK4563242.1"/>
    <property type="molecule type" value="Genomic_DNA"/>
</dbReference>
<feature type="region of interest" description="Disordered" evidence="1">
    <location>
        <begin position="43"/>
        <end position="89"/>
    </location>
</feature>
<keyword evidence="2" id="KW-0732">Signal</keyword>
<feature type="compositionally biased region" description="Basic and acidic residues" evidence="1">
    <location>
        <begin position="61"/>
        <end position="78"/>
    </location>
</feature>
<comment type="caution">
    <text evidence="3">The sequence shown here is derived from an EMBL/GenBank/DDBJ whole genome shotgun (WGS) entry which is preliminary data.</text>
</comment>
<sequence>MAGKLSFFCIGALVLLLSVVIFGTQSHSLNTLKLASSFGEMEGPGHGLSLRTTKHSGPNRDGGEHKSRITRLLREGRHTGPSPGEGHKH</sequence>
<evidence type="ECO:0000313" key="4">
    <source>
        <dbReference type="Proteomes" id="UP001324115"/>
    </source>
</evidence>
<dbReference type="AlphaFoldDB" id="A0AAN7E548"/>
<dbReference type="Proteomes" id="UP001324115">
    <property type="component" value="Unassembled WGS sequence"/>
</dbReference>
<keyword evidence="4" id="KW-1185">Reference proteome</keyword>
<gene>
    <name evidence="3" type="ORF">RGQ29_005665</name>
</gene>
<evidence type="ECO:0008006" key="5">
    <source>
        <dbReference type="Google" id="ProtNLM"/>
    </source>
</evidence>
<evidence type="ECO:0000256" key="2">
    <source>
        <dbReference type="SAM" id="SignalP"/>
    </source>
</evidence>
<name>A0AAN7E548_QUERU</name>
<proteinExistence type="predicted"/>
<feature type="chain" id="PRO_5042844449" description="Transmembrane protein" evidence="2">
    <location>
        <begin position="27"/>
        <end position="89"/>
    </location>
</feature>
<evidence type="ECO:0000256" key="1">
    <source>
        <dbReference type="SAM" id="MobiDB-lite"/>
    </source>
</evidence>
<reference evidence="3 4" key="1">
    <citation type="journal article" date="2023" name="G3 (Bethesda)">
        <title>A haplotype-resolved chromosome-scale genome for Quercus rubra L. provides insights into the genetics of adaptive traits for red oak species.</title>
        <authorList>
            <person name="Kapoor B."/>
            <person name="Jenkins J."/>
            <person name="Schmutz J."/>
            <person name="Zhebentyayeva T."/>
            <person name="Kuelheim C."/>
            <person name="Coggeshall M."/>
            <person name="Heim C."/>
            <person name="Lasky J.R."/>
            <person name="Leites L."/>
            <person name="Islam-Faridi N."/>
            <person name="Romero-Severson J."/>
            <person name="DeLeo V.L."/>
            <person name="Lucas S.M."/>
            <person name="Lazic D."/>
            <person name="Gailing O."/>
            <person name="Carlson J."/>
            <person name="Staton M."/>
        </authorList>
    </citation>
    <scope>NUCLEOTIDE SEQUENCE [LARGE SCALE GENOMIC DNA]</scope>
    <source>
        <strain evidence="3">Pseudo-F2</strain>
    </source>
</reference>
<evidence type="ECO:0000313" key="3">
    <source>
        <dbReference type="EMBL" id="KAK4563242.1"/>
    </source>
</evidence>